<accession>F4QCP5</accession>
<dbReference type="STRING" id="1054147.F4QCP5"/>
<evidence type="ECO:0000313" key="3">
    <source>
        <dbReference type="Proteomes" id="UP000007797"/>
    </source>
</evidence>
<feature type="compositionally biased region" description="Low complexity" evidence="1">
    <location>
        <begin position="37"/>
        <end position="52"/>
    </location>
</feature>
<dbReference type="GO" id="GO:0019901">
    <property type="term" value="F:protein kinase binding"/>
    <property type="evidence" value="ECO:0007669"/>
    <property type="project" value="InterPro"/>
</dbReference>
<evidence type="ECO:0008006" key="4">
    <source>
        <dbReference type="Google" id="ProtNLM"/>
    </source>
</evidence>
<feature type="region of interest" description="Disordered" evidence="1">
    <location>
        <begin position="37"/>
        <end position="100"/>
    </location>
</feature>
<gene>
    <name evidence="2" type="ORF">DFA_11388</name>
</gene>
<dbReference type="KEGG" id="dfa:DFA_11388"/>
<reference evidence="3" key="1">
    <citation type="journal article" date="2011" name="Genome Res.">
        <title>Phylogeny-wide analysis of social amoeba genomes highlights ancient origins for complex intercellular communication.</title>
        <authorList>
            <person name="Heidel A.J."/>
            <person name="Lawal H.M."/>
            <person name="Felder M."/>
            <person name="Schilde C."/>
            <person name="Helps N.R."/>
            <person name="Tunggal B."/>
            <person name="Rivero F."/>
            <person name="John U."/>
            <person name="Schleicher M."/>
            <person name="Eichinger L."/>
            <person name="Platzer M."/>
            <person name="Noegel A.A."/>
            <person name="Schaap P."/>
            <person name="Gloeckner G."/>
        </authorList>
    </citation>
    <scope>NUCLEOTIDE SEQUENCE [LARGE SCALE GENOMIC DNA]</scope>
    <source>
        <strain evidence="3">SH3</strain>
    </source>
</reference>
<evidence type="ECO:0000256" key="1">
    <source>
        <dbReference type="SAM" id="MobiDB-lite"/>
    </source>
</evidence>
<feature type="compositionally biased region" description="Low complexity" evidence="1">
    <location>
        <begin position="68"/>
        <end position="100"/>
    </location>
</feature>
<dbReference type="GO" id="GO:0000307">
    <property type="term" value="C:cyclin-dependent protein kinase holoenzyme complex"/>
    <property type="evidence" value="ECO:0007669"/>
    <property type="project" value="TreeGrafter"/>
</dbReference>
<dbReference type="PANTHER" id="PTHR15615:SF37">
    <property type="entry name" value="CYCLIN N-TERMINAL DOMAIN-CONTAINING PROTEIN"/>
    <property type="match status" value="1"/>
</dbReference>
<dbReference type="RefSeq" id="XP_004350331.1">
    <property type="nucleotide sequence ID" value="XM_004350281.1"/>
</dbReference>
<keyword evidence="3" id="KW-1185">Reference proteome</keyword>
<proteinExistence type="predicted"/>
<sequence length="396" mass="46388">MNSSVSLYPPNTLYQPHQQKQFQSSHYYPSLANYNQFQQQQQQQQQHQQYPQSKNNNQPLRSTEYPPQQIQQFNNISNYNNNNHNNNNNNNIYQQHQQQNGENQKIIDIKDEPHFNDLLVHNLVAFQKLQPQPIPEYSKRFVKDNCKYAPFEIGTHSEPIHLPSMNGASMDFAKVIYNCDGTVKTVNNPKDKTYNHPESSSLECWNFSGSSTSRIYQALNKRSEFHKNTAHTRVIFVKKVFSWLATHDREYLANHKTVDLVTAISDILNMIISLIELHRAPPFLLYLIIHAADRFVERTGINHHQIFNLLLTSGIVNLKFWNEGLYIQNKTIADIFSFNVKDLNTMERRFLFGLDYNLCVTEDQLSNYIVHIKNQSLSNIHPIMLQRPQQQQKKNT</sequence>
<organism evidence="2 3">
    <name type="scientific">Cavenderia fasciculata</name>
    <name type="common">Slime mold</name>
    <name type="synonym">Dictyostelium fasciculatum</name>
    <dbReference type="NCBI Taxonomy" id="261658"/>
    <lineage>
        <taxon>Eukaryota</taxon>
        <taxon>Amoebozoa</taxon>
        <taxon>Evosea</taxon>
        <taxon>Eumycetozoa</taxon>
        <taxon>Dictyostelia</taxon>
        <taxon>Acytosteliales</taxon>
        <taxon>Cavenderiaceae</taxon>
        <taxon>Cavenderia</taxon>
    </lineage>
</organism>
<dbReference type="GO" id="GO:0005634">
    <property type="term" value="C:nucleus"/>
    <property type="evidence" value="ECO:0007669"/>
    <property type="project" value="TreeGrafter"/>
</dbReference>
<dbReference type="Gene3D" id="1.10.472.10">
    <property type="entry name" value="Cyclin-like"/>
    <property type="match status" value="1"/>
</dbReference>
<dbReference type="OrthoDB" id="10250320at2759"/>
<dbReference type="EMBL" id="GL883029">
    <property type="protein sequence ID" value="EGG13627.1"/>
    <property type="molecule type" value="Genomic_DNA"/>
</dbReference>
<dbReference type="PANTHER" id="PTHR15615">
    <property type="match status" value="1"/>
</dbReference>
<name>F4QCP5_CACFS</name>
<dbReference type="AlphaFoldDB" id="F4QCP5"/>
<dbReference type="Proteomes" id="UP000007797">
    <property type="component" value="Unassembled WGS sequence"/>
</dbReference>
<protein>
    <recommendedName>
        <fullName evidence="4">Cyclin-like domain-containing protein</fullName>
    </recommendedName>
</protein>
<dbReference type="GeneID" id="14866073"/>
<evidence type="ECO:0000313" key="2">
    <source>
        <dbReference type="EMBL" id="EGG13627.1"/>
    </source>
</evidence>
<dbReference type="GO" id="GO:0016538">
    <property type="term" value="F:cyclin-dependent protein serine/threonine kinase regulator activity"/>
    <property type="evidence" value="ECO:0007669"/>
    <property type="project" value="TreeGrafter"/>
</dbReference>
<dbReference type="InterPro" id="IPR013922">
    <property type="entry name" value="Cyclin_PHO80-like"/>
</dbReference>